<dbReference type="InterPro" id="IPR020471">
    <property type="entry name" value="AKR"/>
</dbReference>
<dbReference type="PROSITE" id="PS00798">
    <property type="entry name" value="ALDOKETO_REDUCTASE_1"/>
    <property type="match status" value="1"/>
</dbReference>
<dbReference type="SUPFAM" id="SSF51430">
    <property type="entry name" value="NAD(P)-linked oxidoreductase"/>
    <property type="match status" value="1"/>
</dbReference>
<dbReference type="PANTHER" id="PTHR11732">
    <property type="entry name" value="ALDO/KETO REDUCTASE"/>
    <property type="match status" value="1"/>
</dbReference>
<accession>A0ABV0N6P2</accession>
<proteinExistence type="inferred from homology"/>
<comment type="caution">
    <text evidence="3">The sequence shown here is derived from an EMBL/GenBank/DDBJ whole genome shotgun (WGS) entry which is preliminary data.</text>
</comment>
<dbReference type="Proteomes" id="UP001476798">
    <property type="component" value="Unassembled WGS sequence"/>
</dbReference>
<comment type="similarity">
    <text evidence="1">Belongs to the aldo/keto reductase family.</text>
</comment>
<evidence type="ECO:0000259" key="2">
    <source>
        <dbReference type="Pfam" id="PF00248"/>
    </source>
</evidence>
<dbReference type="EMBL" id="JAHRIO010025091">
    <property type="protein sequence ID" value="MEQ2166706.1"/>
    <property type="molecule type" value="Genomic_DNA"/>
</dbReference>
<feature type="domain" description="NADP-dependent oxidoreductase" evidence="2">
    <location>
        <begin position="21"/>
        <end position="115"/>
    </location>
</feature>
<evidence type="ECO:0000256" key="1">
    <source>
        <dbReference type="ARBA" id="ARBA00007905"/>
    </source>
</evidence>
<reference evidence="3 4" key="1">
    <citation type="submission" date="2021-06" db="EMBL/GenBank/DDBJ databases">
        <authorList>
            <person name="Palmer J.M."/>
        </authorList>
    </citation>
    <scope>NUCLEOTIDE SEQUENCE [LARGE SCALE GENOMIC DNA]</scope>
    <source>
        <strain evidence="3 4">GA_2019</strain>
        <tissue evidence="3">Muscle</tissue>
    </source>
</reference>
<dbReference type="Gene3D" id="3.20.20.100">
    <property type="entry name" value="NADP-dependent oxidoreductase domain"/>
    <property type="match status" value="1"/>
</dbReference>
<dbReference type="InterPro" id="IPR023210">
    <property type="entry name" value="NADP_OxRdtase_dom"/>
</dbReference>
<organism evidence="3 4">
    <name type="scientific">Goodea atripinnis</name>
    <dbReference type="NCBI Taxonomy" id="208336"/>
    <lineage>
        <taxon>Eukaryota</taxon>
        <taxon>Metazoa</taxon>
        <taxon>Chordata</taxon>
        <taxon>Craniata</taxon>
        <taxon>Vertebrata</taxon>
        <taxon>Euteleostomi</taxon>
        <taxon>Actinopterygii</taxon>
        <taxon>Neopterygii</taxon>
        <taxon>Teleostei</taxon>
        <taxon>Neoteleostei</taxon>
        <taxon>Acanthomorphata</taxon>
        <taxon>Ovalentaria</taxon>
        <taxon>Atherinomorphae</taxon>
        <taxon>Cyprinodontiformes</taxon>
        <taxon>Goodeidae</taxon>
        <taxon>Goodea</taxon>
    </lineage>
</organism>
<dbReference type="Pfam" id="PF00248">
    <property type="entry name" value="Aldo_ket_red"/>
    <property type="match status" value="1"/>
</dbReference>
<sequence>MELTAKKHSIPLSDGNSIPLIGLGTYGDPQQTPKGTSYEAVKLAIEVGYRHIDGALIYYNEHEVGQAIREKIADGTVTREDIFYCGKVCLFGNRLLNLLPSEQSSWPQRLPTATVLQQLIPFFLVCTDSTVVEHIPPP</sequence>
<evidence type="ECO:0000313" key="3">
    <source>
        <dbReference type="EMBL" id="MEQ2166706.1"/>
    </source>
</evidence>
<protein>
    <submittedName>
        <fullName evidence="3">3-oxo-5-beta-steroid 4-dehydrogenase</fullName>
    </submittedName>
</protein>
<gene>
    <name evidence="3" type="primary">AKR1D1</name>
    <name evidence="3" type="ORF">GOODEAATRI_031013</name>
</gene>
<name>A0ABV0N6P2_9TELE</name>
<keyword evidence="4" id="KW-1185">Reference proteome</keyword>
<dbReference type="InterPro" id="IPR018170">
    <property type="entry name" value="Aldo/ket_reductase_CS"/>
</dbReference>
<dbReference type="InterPro" id="IPR036812">
    <property type="entry name" value="NAD(P)_OxRdtase_dom_sf"/>
</dbReference>
<evidence type="ECO:0000313" key="4">
    <source>
        <dbReference type="Proteomes" id="UP001476798"/>
    </source>
</evidence>